<evidence type="ECO:0000256" key="1">
    <source>
        <dbReference type="SAM" id="MobiDB-lite"/>
    </source>
</evidence>
<gene>
    <name evidence="2" type="ORF">LCGC14_0413270</name>
</gene>
<organism evidence="2">
    <name type="scientific">marine sediment metagenome</name>
    <dbReference type="NCBI Taxonomy" id="412755"/>
    <lineage>
        <taxon>unclassified sequences</taxon>
        <taxon>metagenomes</taxon>
        <taxon>ecological metagenomes</taxon>
    </lineage>
</organism>
<dbReference type="AlphaFoldDB" id="A0A0F9ST64"/>
<evidence type="ECO:0000313" key="2">
    <source>
        <dbReference type="EMBL" id="KKN72190.1"/>
    </source>
</evidence>
<dbReference type="InterPro" id="IPR006528">
    <property type="entry name" value="Phage_head_morphogenesis_dom"/>
</dbReference>
<name>A0A0F9ST64_9ZZZZ</name>
<sequence>MESLTDLYEDGAAAIEEILSDVYHLDVAKALNPTNRGDFLTIVNRLSRSLKRATAGDEAKVLRAALKRLDVDWPNLSAAQRARAVTAATRSLAPLPKAILPKVDKVFEVSGTRVVGQTRKAVKRRFRLKIQSATRLVDRRATRELARSQANFITDQLGLRRQNFSAQARRIVSDGLERGLGRKAIAEQLQSKLTASSLRQSKSYWQVIASSFVNRARTTSSLLSFKEAGLDRYIFEAVLDEATTEVCRFMHEKTFTVDSGLKRLDSVRGERDSDKVKAALPWVRDRKDSKGRDVMAFEREDGSQQSIGVVQEPGFGEADKIGTYTNTMSDKGLEKNGIQQPPLHGFCRSTVVPEV</sequence>
<proteinExistence type="predicted"/>
<reference evidence="2" key="1">
    <citation type="journal article" date="2015" name="Nature">
        <title>Complex archaea that bridge the gap between prokaryotes and eukaryotes.</title>
        <authorList>
            <person name="Spang A."/>
            <person name="Saw J.H."/>
            <person name="Jorgensen S.L."/>
            <person name="Zaremba-Niedzwiedzka K."/>
            <person name="Martijn J."/>
            <person name="Lind A.E."/>
            <person name="van Eijk R."/>
            <person name="Schleper C."/>
            <person name="Guy L."/>
            <person name="Ettema T.J."/>
        </authorList>
    </citation>
    <scope>NUCLEOTIDE SEQUENCE</scope>
</reference>
<evidence type="ECO:0008006" key="3">
    <source>
        <dbReference type="Google" id="ProtNLM"/>
    </source>
</evidence>
<protein>
    <recommendedName>
        <fullName evidence="3">Phage head morphogenesis domain-containing protein</fullName>
    </recommendedName>
</protein>
<feature type="region of interest" description="Disordered" evidence="1">
    <location>
        <begin position="318"/>
        <end position="340"/>
    </location>
</feature>
<dbReference type="EMBL" id="LAZR01000367">
    <property type="protein sequence ID" value="KKN72190.1"/>
    <property type="molecule type" value="Genomic_DNA"/>
</dbReference>
<comment type="caution">
    <text evidence="2">The sequence shown here is derived from an EMBL/GenBank/DDBJ whole genome shotgun (WGS) entry which is preliminary data.</text>
</comment>
<accession>A0A0F9ST64</accession>
<dbReference type="NCBIfam" id="TIGR01641">
    <property type="entry name" value="phageSPP1_gp7"/>
    <property type="match status" value="1"/>
</dbReference>